<sequence length="59" mass="6873">MKDRKILQERCGLTVPTNANVSNEKLKKVVLLKKLMKIRIKASNRLICNFTSDAYTIWH</sequence>
<dbReference type="AlphaFoldDB" id="A0A0V0RKC0"/>
<reference evidence="1 2" key="1">
    <citation type="submission" date="2015-01" db="EMBL/GenBank/DDBJ databases">
        <title>Evolution of Trichinella species and genotypes.</title>
        <authorList>
            <person name="Korhonen P.K."/>
            <person name="Edoardo P."/>
            <person name="Giuseppe L.R."/>
            <person name="Gasser R.B."/>
        </authorList>
    </citation>
    <scope>NUCLEOTIDE SEQUENCE [LARGE SCALE GENOMIC DNA]</scope>
    <source>
        <strain evidence="1">ISS37</strain>
    </source>
</reference>
<dbReference type="Proteomes" id="UP000054630">
    <property type="component" value="Unassembled WGS sequence"/>
</dbReference>
<evidence type="ECO:0000313" key="2">
    <source>
        <dbReference type="Proteomes" id="UP000054630"/>
    </source>
</evidence>
<dbReference type="EMBL" id="JYDL01000149">
    <property type="protein sequence ID" value="KRX14839.1"/>
    <property type="molecule type" value="Genomic_DNA"/>
</dbReference>
<protein>
    <submittedName>
        <fullName evidence="1">Uncharacterized protein</fullName>
    </submittedName>
</protein>
<name>A0A0V0RKC0_9BILA</name>
<comment type="caution">
    <text evidence="1">The sequence shown here is derived from an EMBL/GenBank/DDBJ whole genome shotgun (WGS) entry which is preliminary data.</text>
</comment>
<organism evidence="1 2">
    <name type="scientific">Trichinella nelsoni</name>
    <dbReference type="NCBI Taxonomy" id="6336"/>
    <lineage>
        <taxon>Eukaryota</taxon>
        <taxon>Metazoa</taxon>
        <taxon>Ecdysozoa</taxon>
        <taxon>Nematoda</taxon>
        <taxon>Enoplea</taxon>
        <taxon>Dorylaimia</taxon>
        <taxon>Trichinellida</taxon>
        <taxon>Trichinellidae</taxon>
        <taxon>Trichinella</taxon>
    </lineage>
</organism>
<evidence type="ECO:0000313" key="1">
    <source>
        <dbReference type="EMBL" id="KRX14839.1"/>
    </source>
</evidence>
<proteinExistence type="predicted"/>
<gene>
    <name evidence="1" type="ORF">T07_9181</name>
</gene>
<accession>A0A0V0RKC0</accession>
<keyword evidence="2" id="KW-1185">Reference proteome</keyword>